<dbReference type="AlphaFoldDB" id="A0A819CVF2"/>
<organism evidence="1 2">
    <name type="scientific">Adineta steineri</name>
    <dbReference type="NCBI Taxonomy" id="433720"/>
    <lineage>
        <taxon>Eukaryota</taxon>
        <taxon>Metazoa</taxon>
        <taxon>Spiralia</taxon>
        <taxon>Gnathifera</taxon>
        <taxon>Rotifera</taxon>
        <taxon>Eurotatoria</taxon>
        <taxon>Bdelloidea</taxon>
        <taxon>Adinetida</taxon>
        <taxon>Adinetidae</taxon>
        <taxon>Adineta</taxon>
    </lineage>
</organism>
<name>A0A819CVF2_9BILA</name>
<comment type="caution">
    <text evidence="1">The sequence shown here is derived from an EMBL/GenBank/DDBJ whole genome shotgun (WGS) entry which is preliminary data.</text>
</comment>
<gene>
    <name evidence="1" type="ORF">OKA104_LOCUS19490</name>
</gene>
<evidence type="ECO:0000313" key="2">
    <source>
        <dbReference type="Proteomes" id="UP000663881"/>
    </source>
</evidence>
<accession>A0A819CVF2</accession>
<dbReference type="Proteomes" id="UP000663881">
    <property type="component" value="Unassembled WGS sequence"/>
</dbReference>
<dbReference type="EMBL" id="CAJOAY010001257">
    <property type="protein sequence ID" value="CAF3818043.1"/>
    <property type="molecule type" value="Genomic_DNA"/>
</dbReference>
<proteinExistence type="predicted"/>
<evidence type="ECO:0000313" key="1">
    <source>
        <dbReference type="EMBL" id="CAF3818043.1"/>
    </source>
</evidence>
<sequence length="135" mass="15375">MKVYGGTSAHKTQLLLVQNMYHSTQSISNFVPGNEDNEKVYICVGIESRVDDEVTCRKKSECVILSIHQAFKQLVVNDTSGAIFVRNQDYKDLPVRRKQLDYEKEINQNGLINATILLDYIRKTILRIIKTGGLN</sequence>
<protein>
    <submittedName>
        <fullName evidence="1">Uncharacterized protein</fullName>
    </submittedName>
</protein>
<reference evidence="1" key="1">
    <citation type="submission" date="2021-02" db="EMBL/GenBank/DDBJ databases">
        <authorList>
            <person name="Nowell W R."/>
        </authorList>
    </citation>
    <scope>NUCLEOTIDE SEQUENCE</scope>
</reference>